<dbReference type="InterPro" id="IPR055166">
    <property type="entry name" value="Transc_reg_Sar_Rot_HTH"/>
</dbReference>
<dbReference type="PANTHER" id="PTHR33164">
    <property type="entry name" value="TRANSCRIPTIONAL REGULATOR, MARR FAMILY"/>
    <property type="match status" value="1"/>
</dbReference>
<evidence type="ECO:0000259" key="4">
    <source>
        <dbReference type="PROSITE" id="PS50995"/>
    </source>
</evidence>
<dbReference type="EMBL" id="JAUSRB010000002">
    <property type="protein sequence ID" value="MDP9862694.1"/>
    <property type="molecule type" value="Genomic_DNA"/>
</dbReference>
<evidence type="ECO:0000256" key="2">
    <source>
        <dbReference type="ARBA" id="ARBA00023125"/>
    </source>
</evidence>
<protein>
    <submittedName>
        <fullName evidence="5">DNA-binding MarR family transcriptional regulator</fullName>
    </submittedName>
</protein>
<proteinExistence type="predicted"/>
<dbReference type="PRINTS" id="PR00598">
    <property type="entry name" value="HTHMARR"/>
</dbReference>
<dbReference type="PANTHER" id="PTHR33164:SF64">
    <property type="entry name" value="TRANSCRIPTIONAL REGULATOR SLYA"/>
    <property type="match status" value="1"/>
</dbReference>
<accession>A0ABT9R0F1</accession>
<dbReference type="RefSeq" id="WP_306858916.1">
    <property type="nucleotide sequence ID" value="NZ_JAUSRB010000002.1"/>
</dbReference>
<dbReference type="Gene3D" id="1.10.10.10">
    <property type="entry name" value="Winged helix-like DNA-binding domain superfamily/Winged helix DNA-binding domain"/>
    <property type="match status" value="1"/>
</dbReference>
<dbReference type="Proteomes" id="UP001230426">
    <property type="component" value="Unassembled WGS sequence"/>
</dbReference>
<evidence type="ECO:0000313" key="5">
    <source>
        <dbReference type="EMBL" id="MDP9862694.1"/>
    </source>
</evidence>
<dbReference type="InterPro" id="IPR036388">
    <property type="entry name" value="WH-like_DNA-bd_sf"/>
</dbReference>
<keyword evidence="1" id="KW-0805">Transcription regulation</keyword>
<dbReference type="GO" id="GO:0003677">
    <property type="term" value="F:DNA binding"/>
    <property type="evidence" value="ECO:0007669"/>
    <property type="project" value="UniProtKB-KW"/>
</dbReference>
<comment type="caution">
    <text evidence="5">The sequence shown here is derived from an EMBL/GenBank/DDBJ whole genome shotgun (WGS) entry which is preliminary data.</text>
</comment>
<dbReference type="PROSITE" id="PS50995">
    <property type="entry name" value="HTH_MARR_2"/>
    <property type="match status" value="1"/>
</dbReference>
<dbReference type="InterPro" id="IPR039422">
    <property type="entry name" value="MarR/SlyA-like"/>
</dbReference>
<organism evidence="5 6">
    <name type="scientific">Streptosporangium brasiliense</name>
    <dbReference type="NCBI Taxonomy" id="47480"/>
    <lineage>
        <taxon>Bacteria</taxon>
        <taxon>Bacillati</taxon>
        <taxon>Actinomycetota</taxon>
        <taxon>Actinomycetes</taxon>
        <taxon>Streptosporangiales</taxon>
        <taxon>Streptosporangiaceae</taxon>
        <taxon>Streptosporangium</taxon>
    </lineage>
</organism>
<dbReference type="InterPro" id="IPR036390">
    <property type="entry name" value="WH_DNA-bd_sf"/>
</dbReference>
<keyword evidence="6" id="KW-1185">Reference proteome</keyword>
<keyword evidence="3" id="KW-0804">Transcription</keyword>
<sequence>MTEILDLMTTTHKALRSVAEESMRRHGLHLGQNLVLAALWEQDGRTPGELAALLNVTTPTVVKMATRMSASDLLVRRRDDADNRLVRLYLTDRGRALQGPVTSDRESLERHITRGLTDDELRALTSALGKVRENARSLGAPPLDHTAEA</sequence>
<name>A0ABT9R0F1_9ACTN</name>
<feature type="domain" description="HTH marR-type" evidence="4">
    <location>
        <begin position="1"/>
        <end position="133"/>
    </location>
</feature>
<evidence type="ECO:0000256" key="3">
    <source>
        <dbReference type="ARBA" id="ARBA00023163"/>
    </source>
</evidence>
<dbReference type="InterPro" id="IPR000835">
    <property type="entry name" value="HTH_MarR-typ"/>
</dbReference>
<evidence type="ECO:0000313" key="6">
    <source>
        <dbReference type="Proteomes" id="UP001230426"/>
    </source>
</evidence>
<dbReference type="Pfam" id="PF22381">
    <property type="entry name" value="Staph_reg_Sar_Rot"/>
    <property type="match status" value="1"/>
</dbReference>
<reference evidence="5 6" key="1">
    <citation type="submission" date="2023-07" db="EMBL/GenBank/DDBJ databases">
        <title>Sequencing the genomes of 1000 actinobacteria strains.</title>
        <authorList>
            <person name="Klenk H.-P."/>
        </authorList>
    </citation>
    <scope>NUCLEOTIDE SEQUENCE [LARGE SCALE GENOMIC DNA]</scope>
    <source>
        <strain evidence="5 6">DSM 44109</strain>
    </source>
</reference>
<keyword evidence="2 5" id="KW-0238">DNA-binding</keyword>
<dbReference type="SUPFAM" id="SSF46785">
    <property type="entry name" value="Winged helix' DNA-binding domain"/>
    <property type="match status" value="1"/>
</dbReference>
<dbReference type="SMART" id="SM00347">
    <property type="entry name" value="HTH_MARR"/>
    <property type="match status" value="1"/>
</dbReference>
<evidence type="ECO:0000256" key="1">
    <source>
        <dbReference type="ARBA" id="ARBA00023015"/>
    </source>
</evidence>
<gene>
    <name evidence="5" type="ORF">J2S55_001960</name>
</gene>